<feature type="non-terminal residue" evidence="2">
    <location>
        <position position="329"/>
    </location>
</feature>
<gene>
    <name evidence="2" type="ORF">LCGC14_3062440</name>
</gene>
<proteinExistence type="predicted"/>
<feature type="region of interest" description="Disordered" evidence="1">
    <location>
        <begin position="61"/>
        <end position="89"/>
    </location>
</feature>
<sequence>MGWKLSPEGQLIFVPDRQGQGDGDSGFLPDMFTDPIDISRGGGGGIDDLIDAYFERETAEAAGRAEEVSRTGDVSRSGDTRQTRTGTERISTTERIRGTETIRSDEFIFQRNRVYIDVPTPEEFLDDFSNAFAGFGQDMLAAGMSPADLNILLDPGSGLMSGLLNEYMGNLAQRAARGEDLFDIAGLGGGEQFLGTRAGRRTDTTFGKKTVSKAKQTITRMTRTQAEEVLRQTGREVTNENVKSVIDGDVQRQRESIATTQDQTTSATEDTTRTETGTTEEDITRTETGRSIFVEQEELFRRSKVTPIFKFSPTDFLGERFGGDTGMLA</sequence>
<protein>
    <submittedName>
        <fullName evidence="2">Uncharacterized protein</fullName>
    </submittedName>
</protein>
<feature type="compositionally biased region" description="Low complexity" evidence="1">
    <location>
        <begin position="256"/>
        <end position="277"/>
    </location>
</feature>
<feature type="compositionally biased region" description="Basic and acidic residues" evidence="1">
    <location>
        <begin position="61"/>
        <end position="70"/>
    </location>
</feature>
<dbReference type="EMBL" id="LAZR01064888">
    <property type="protein sequence ID" value="KKK56646.1"/>
    <property type="molecule type" value="Genomic_DNA"/>
</dbReference>
<dbReference type="AlphaFoldDB" id="A0A0F8Z988"/>
<feature type="region of interest" description="Disordered" evidence="1">
    <location>
        <begin position="254"/>
        <end position="284"/>
    </location>
</feature>
<organism evidence="2">
    <name type="scientific">marine sediment metagenome</name>
    <dbReference type="NCBI Taxonomy" id="412755"/>
    <lineage>
        <taxon>unclassified sequences</taxon>
        <taxon>metagenomes</taxon>
        <taxon>ecological metagenomes</taxon>
    </lineage>
</organism>
<evidence type="ECO:0000256" key="1">
    <source>
        <dbReference type="SAM" id="MobiDB-lite"/>
    </source>
</evidence>
<accession>A0A0F8Z988</accession>
<reference evidence="2" key="1">
    <citation type="journal article" date="2015" name="Nature">
        <title>Complex archaea that bridge the gap between prokaryotes and eukaryotes.</title>
        <authorList>
            <person name="Spang A."/>
            <person name="Saw J.H."/>
            <person name="Jorgensen S.L."/>
            <person name="Zaremba-Niedzwiedzka K."/>
            <person name="Martijn J."/>
            <person name="Lind A.E."/>
            <person name="van Eijk R."/>
            <person name="Schleper C."/>
            <person name="Guy L."/>
            <person name="Ettema T.J."/>
        </authorList>
    </citation>
    <scope>NUCLEOTIDE SEQUENCE</scope>
</reference>
<comment type="caution">
    <text evidence="2">The sequence shown here is derived from an EMBL/GenBank/DDBJ whole genome shotgun (WGS) entry which is preliminary data.</text>
</comment>
<evidence type="ECO:0000313" key="2">
    <source>
        <dbReference type="EMBL" id="KKK56646.1"/>
    </source>
</evidence>
<name>A0A0F8Z988_9ZZZZ</name>